<dbReference type="SMART" id="SM00177">
    <property type="entry name" value="ARF"/>
    <property type="match status" value="1"/>
</dbReference>
<evidence type="ECO:0000256" key="16">
    <source>
        <dbReference type="PIRSR" id="PIRSR606689-2"/>
    </source>
</evidence>
<keyword evidence="9 17" id="KW-0653">Protein transport</keyword>
<keyword evidence="4 17" id="KW-0813">Transport</keyword>
<feature type="binding site" evidence="14">
    <location>
        <position position="30"/>
    </location>
    <ligand>
        <name>GTP</name>
        <dbReference type="ChEBI" id="CHEBI:37565"/>
    </ligand>
</feature>
<organism evidence="19 20">
    <name type="scientific">Perkinsus olseni</name>
    <name type="common">Perkinsus atlanticus</name>
    <dbReference type="NCBI Taxonomy" id="32597"/>
    <lineage>
        <taxon>Eukaryota</taxon>
        <taxon>Sar</taxon>
        <taxon>Alveolata</taxon>
        <taxon>Perkinsozoa</taxon>
        <taxon>Perkinsea</taxon>
        <taxon>Perkinsida</taxon>
        <taxon>Perkinsidae</taxon>
        <taxon>Perkinsus</taxon>
    </lineage>
</organism>
<evidence type="ECO:0000256" key="8">
    <source>
        <dbReference type="ARBA" id="ARBA00022892"/>
    </source>
</evidence>
<dbReference type="OrthoDB" id="2011769at2759"/>
<keyword evidence="18" id="KW-0175">Coiled coil</keyword>
<comment type="caution">
    <text evidence="19">The sequence shown here is derived from an EMBL/GenBank/DDBJ whole genome shotgun (WGS) entry which is preliminary data.</text>
</comment>
<evidence type="ECO:0000256" key="2">
    <source>
        <dbReference type="ARBA" id="ARBA00004406"/>
    </source>
</evidence>
<dbReference type="PROSITE" id="PS51417">
    <property type="entry name" value="ARF"/>
    <property type="match status" value="1"/>
</dbReference>
<dbReference type="Pfam" id="PF00025">
    <property type="entry name" value="Arf"/>
    <property type="match status" value="1"/>
</dbReference>
<feature type="binding site" evidence="14">
    <location>
        <position position="181"/>
    </location>
    <ligand>
        <name>GTP</name>
        <dbReference type="ChEBI" id="CHEBI:37565"/>
    </ligand>
</feature>
<dbReference type="EMBL" id="JABANP010000274">
    <property type="protein sequence ID" value="KAF4685182.1"/>
    <property type="molecule type" value="Genomic_DNA"/>
</dbReference>
<evidence type="ECO:0000256" key="13">
    <source>
        <dbReference type="PIRSR" id="PIRSR606687-1"/>
    </source>
</evidence>
<feature type="coiled-coil region" evidence="18">
    <location>
        <begin position="279"/>
        <end position="368"/>
    </location>
</feature>
<evidence type="ECO:0000256" key="10">
    <source>
        <dbReference type="ARBA" id="ARBA00023034"/>
    </source>
</evidence>
<feature type="binding site" evidence="15">
    <location>
        <begin position="27"/>
        <end position="34"/>
    </location>
    <ligand>
        <name>GTP</name>
        <dbReference type="ChEBI" id="CHEBI:37565"/>
    </ligand>
</feature>
<comment type="subcellular location">
    <subcellularLocation>
        <location evidence="2">Endoplasmic reticulum membrane</location>
        <topology evidence="2">Peripheral membrane protein</topology>
    </subcellularLocation>
    <subcellularLocation>
        <location evidence="1">Golgi apparatus membrane</location>
        <topology evidence="1">Peripheral membrane protein</topology>
    </subcellularLocation>
</comment>
<keyword evidence="5 14" id="KW-0547">Nucleotide-binding</keyword>
<dbReference type="SMART" id="SM00178">
    <property type="entry name" value="SAR"/>
    <property type="match status" value="1"/>
</dbReference>
<evidence type="ECO:0000313" key="19">
    <source>
        <dbReference type="EMBL" id="KAF4685182.1"/>
    </source>
</evidence>
<keyword evidence="13" id="KW-0479">Metal-binding</keyword>
<dbReference type="InterPro" id="IPR027417">
    <property type="entry name" value="P-loop_NTPase"/>
</dbReference>
<evidence type="ECO:0000256" key="9">
    <source>
        <dbReference type="ARBA" id="ARBA00022927"/>
    </source>
</evidence>
<keyword evidence="13" id="KW-0460">Magnesium</keyword>
<keyword evidence="6" id="KW-0378">Hydrolase</keyword>
<dbReference type="GO" id="GO:0006886">
    <property type="term" value="P:intracellular protein transport"/>
    <property type="evidence" value="ECO:0007669"/>
    <property type="project" value="InterPro"/>
</dbReference>
<gene>
    <name evidence="19" type="ORF">FOZ60_006801</name>
</gene>
<accession>A0A7J6NMS6</accession>
<keyword evidence="7 17" id="KW-0256">Endoplasmic reticulum</keyword>
<feature type="binding site" evidence="14">
    <location>
        <position position="32"/>
    </location>
    <ligand>
        <name>GTP</name>
        <dbReference type="ChEBI" id="CHEBI:37565"/>
    </ligand>
</feature>
<dbReference type="GO" id="GO:0016192">
    <property type="term" value="P:vesicle-mediated transport"/>
    <property type="evidence" value="ECO:0007669"/>
    <property type="project" value="UniProtKB-KW"/>
</dbReference>
<keyword evidence="10 17" id="KW-0333">Golgi apparatus</keyword>
<protein>
    <recommendedName>
        <fullName evidence="21">COPII coat GTPase</fullName>
    </recommendedName>
</protein>
<dbReference type="PRINTS" id="PR00328">
    <property type="entry name" value="SAR1GTPBP"/>
</dbReference>
<evidence type="ECO:0000313" key="20">
    <source>
        <dbReference type="Proteomes" id="UP000541610"/>
    </source>
</evidence>
<evidence type="ECO:0000256" key="7">
    <source>
        <dbReference type="ARBA" id="ARBA00022824"/>
    </source>
</evidence>
<feature type="binding site" evidence="16">
    <location>
        <position position="34"/>
    </location>
    <ligand>
        <name>Mg(2+)</name>
        <dbReference type="ChEBI" id="CHEBI:18420"/>
    </ligand>
</feature>
<evidence type="ECO:0000256" key="6">
    <source>
        <dbReference type="ARBA" id="ARBA00022801"/>
    </source>
</evidence>
<keyword evidence="11 15" id="KW-0342">GTP-binding</keyword>
<dbReference type="GO" id="GO:0003924">
    <property type="term" value="F:GTPase activity"/>
    <property type="evidence" value="ECO:0007669"/>
    <property type="project" value="InterPro"/>
</dbReference>
<dbReference type="InterPro" id="IPR006689">
    <property type="entry name" value="Small_GTPase_ARF/SAR"/>
</dbReference>
<feature type="binding site" evidence="15">
    <location>
        <position position="73"/>
    </location>
    <ligand>
        <name>GTP</name>
        <dbReference type="ChEBI" id="CHEBI:37565"/>
    </ligand>
</feature>
<feature type="binding site" evidence="14">
    <location>
        <position position="130"/>
    </location>
    <ligand>
        <name>GTP</name>
        <dbReference type="ChEBI" id="CHEBI:37565"/>
    </ligand>
</feature>
<proteinExistence type="inferred from homology"/>
<dbReference type="SUPFAM" id="SSF52540">
    <property type="entry name" value="P-loop containing nucleoside triphosphate hydrolases"/>
    <property type="match status" value="1"/>
</dbReference>
<evidence type="ECO:0000256" key="17">
    <source>
        <dbReference type="RuleBase" id="RU003926"/>
    </source>
</evidence>
<evidence type="ECO:0000256" key="12">
    <source>
        <dbReference type="ARBA" id="ARBA00023136"/>
    </source>
</evidence>
<comment type="similarity">
    <text evidence="3 17">Belongs to the small GTPase superfamily. SAR1 family.</text>
</comment>
<evidence type="ECO:0000256" key="3">
    <source>
        <dbReference type="ARBA" id="ARBA00007507"/>
    </source>
</evidence>
<feature type="binding site" evidence="13">
    <location>
        <position position="29"/>
    </location>
    <ligand>
        <name>Mg(2+)</name>
        <dbReference type="ChEBI" id="CHEBI:18420"/>
    </ligand>
</feature>
<feature type="binding site" evidence="14">
    <location>
        <position position="129"/>
    </location>
    <ligand>
        <name>GTP</name>
        <dbReference type="ChEBI" id="CHEBI:37565"/>
    </ligand>
</feature>
<keyword evidence="12" id="KW-0472">Membrane</keyword>
<dbReference type="InterPro" id="IPR006687">
    <property type="entry name" value="Small_GTPase_SAR1"/>
</dbReference>
<evidence type="ECO:0000256" key="15">
    <source>
        <dbReference type="PIRSR" id="PIRSR606689-1"/>
    </source>
</evidence>
<dbReference type="Gene3D" id="3.40.50.300">
    <property type="entry name" value="P-loop containing nucleotide triphosphate hydrolases"/>
    <property type="match status" value="1"/>
</dbReference>
<evidence type="ECO:0000256" key="4">
    <source>
        <dbReference type="ARBA" id="ARBA00022448"/>
    </source>
</evidence>
<evidence type="ECO:0000256" key="1">
    <source>
        <dbReference type="ARBA" id="ARBA00004395"/>
    </source>
</evidence>
<dbReference type="Proteomes" id="UP000541610">
    <property type="component" value="Unassembled WGS sequence"/>
</dbReference>
<feature type="binding site" evidence="14">
    <location>
        <position position="132"/>
    </location>
    <ligand>
        <name>GTP</name>
        <dbReference type="ChEBI" id="CHEBI:37565"/>
    </ligand>
</feature>
<dbReference type="GO" id="GO:0005789">
    <property type="term" value="C:endoplasmic reticulum membrane"/>
    <property type="evidence" value="ECO:0007669"/>
    <property type="project" value="UniProtKB-SubCell"/>
</dbReference>
<feature type="binding site" evidence="15">
    <location>
        <begin position="129"/>
        <end position="132"/>
    </location>
    <ligand>
        <name>GTP</name>
        <dbReference type="ChEBI" id="CHEBI:37565"/>
    </ligand>
</feature>
<evidence type="ECO:0000256" key="18">
    <source>
        <dbReference type="SAM" id="Coils"/>
    </source>
</evidence>
<feature type="binding site" evidence="14">
    <location>
        <position position="34"/>
    </location>
    <ligand>
        <name>GTP</name>
        <dbReference type="ChEBI" id="CHEBI:37565"/>
    </ligand>
</feature>
<evidence type="ECO:0008006" key="21">
    <source>
        <dbReference type="Google" id="ProtNLM"/>
    </source>
</evidence>
<evidence type="ECO:0000256" key="14">
    <source>
        <dbReference type="PIRSR" id="PIRSR606687-2"/>
    </source>
</evidence>
<sequence>MFLVNWFWDTLNWLGLSHKNAKILFLGLDNAGKTTLLHMLKDDKVATHVPTLHPCSEELLIGKIRFRTFDLGGHETARRIWKDYYATVDGIIFLVDAADRTRFPEAAEELRHLMESPELQNVPIVVLGNKIDVRTAASEEELRQSLGLYSHTTFGKDVNKQMVKNAQEAGIRPVEVFMCSVKVFVMASSSSEYTLPHLFAALNSPDDSAINERRRVQEQLASLESAMADELSQRGRLEASIERLCDAKIRTAMDRIGDAIEAEMFRVSRRLENFVDERLDKLSRVVVETQRLCSQHEKQLIASAERSRQLASFESRLERRLAEYDGKMFEFENEKLRSVAGEIFEGKKESILADMKEWEERMQATLKKRVNDTDERLHRLEISLSTSTLKQEIVELREALQREIAARDESDRDVVDVLTHYARLMHRQFG</sequence>
<dbReference type="GO" id="GO:0005525">
    <property type="term" value="F:GTP binding"/>
    <property type="evidence" value="ECO:0007669"/>
    <property type="project" value="UniProtKB-KW"/>
</dbReference>
<dbReference type="NCBIfam" id="TIGR00231">
    <property type="entry name" value="small_GTP"/>
    <property type="match status" value="1"/>
</dbReference>
<dbReference type="GO" id="GO:0000139">
    <property type="term" value="C:Golgi membrane"/>
    <property type="evidence" value="ECO:0007669"/>
    <property type="project" value="UniProtKB-SubCell"/>
</dbReference>
<keyword evidence="8 17" id="KW-0931">ER-Golgi transport</keyword>
<evidence type="ECO:0000256" key="11">
    <source>
        <dbReference type="ARBA" id="ARBA00023134"/>
    </source>
</evidence>
<dbReference type="AlphaFoldDB" id="A0A7J6NMS6"/>
<name>A0A7J6NMS6_PEROL</name>
<dbReference type="PROSITE" id="PS51422">
    <property type="entry name" value="SAR1"/>
    <property type="match status" value="1"/>
</dbReference>
<dbReference type="GO" id="GO:0046872">
    <property type="term" value="F:metal ion binding"/>
    <property type="evidence" value="ECO:0007669"/>
    <property type="project" value="UniProtKB-KW"/>
</dbReference>
<dbReference type="FunFam" id="3.40.50.300:FF:000161">
    <property type="entry name" value="Small COPII coat GTPase"/>
    <property type="match status" value="1"/>
</dbReference>
<feature type="binding site" evidence="16">
    <location>
        <position position="51"/>
    </location>
    <ligand>
        <name>Mg(2+)</name>
        <dbReference type="ChEBI" id="CHEBI:18420"/>
    </ligand>
</feature>
<reference evidence="19 20" key="1">
    <citation type="submission" date="2020-04" db="EMBL/GenBank/DDBJ databases">
        <title>Perkinsus olseni comparative genomics.</title>
        <authorList>
            <person name="Bogema D.R."/>
        </authorList>
    </citation>
    <scope>NUCLEOTIDE SEQUENCE [LARGE SCALE GENOMIC DNA]</scope>
    <source>
        <strain evidence="19">00978-12</strain>
    </source>
</reference>
<dbReference type="CDD" id="cd00879">
    <property type="entry name" value="Sar1"/>
    <property type="match status" value="1"/>
</dbReference>
<dbReference type="InterPro" id="IPR005225">
    <property type="entry name" value="Small_GTP-bd"/>
</dbReference>
<dbReference type="PANTHER" id="PTHR45684">
    <property type="entry name" value="RE74312P"/>
    <property type="match status" value="1"/>
</dbReference>
<feature type="binding site" evidence="14">
    <location>
        <position position="35"/>
    </location>
    <ligand>
        <name>GTP</name>
        <dbReference type="ChEBI" id="CHEBI:37565"/>
    </ligand>
</feature>
<feature type="binding site" evidence="14">
    <location>
        <position position="33"/>
    </location>
    <ligand>
        <name>GTP</name>
        <dbReference type="ChEBI" id="CHEBI:37565"/>
    </ligand>
</feature>
<evidence type="ECO:0000256" key="5">
    <source>
        <dbReference type="ARBA" id="ARBA00022741"/>
    </source>
</evidence>